<dbReference type="InterPro" id="IPR016024">
    <property type="entry name" value="ARM-type_fold"/>
</dbReference>
<dbReference type="GeneID" id="25560252"/>
<dbReference type="Proteomes" id="UP000054408">
    <property type="component" value="Unassembled WGS sequence"/>
</dbReference>
<accession>A0A0L0D9D8</accession>
<dbReference type="Pfam" id="PF10274">
    <property type="entry name" value="ParcG"/>
    <property type="match status" value="1"/>
</dbReference>
<gene>
    <name evidence="2" type="ORF">AMSG_00444</name>
</gene>
<protein>
    <submittedName>
        <fullName evidence="2">Park2 co-regulated</fullName>
    </submittedName>
</protein>
<dbReference type="GO" id="GO:0051879">
    <property type="term" value="F:Hsp90 protein binding"/>
    <property type="evidence" value="ECO:0007669"/>
    <property type="project" value="TreeGrafter"/>
</dbReference>
<keyword evidence="3" id="KW-1185">Reference proteome</keyword>
<dbReference type="eggNOG" id="KOG3961">
    <property type="taxonomic scope" value="Eukaryota"/>
</dbReference>
<sequence>MSARLTLPPTSPAPAAAAASSSMSPLASTAGAAGTRTPGTRKPLTLSSSLKKPKETRDPGPPKAGAFKKRKPKPTKFRRFYERGDLPIAVEHRALGNRIRWMVEIEKLDYHHYLPTFFAGLSETQEPYRFLAYQGAIDLLENGGSKIVPVVPQLVLPIKAALNTRDEEIVCRTLIMIQRLVLSAPDVGVALTPYFRQILPIMGLYKNKNLNLGDGIDYGQRFRRNVGDLVEETLQLLELNGGEAAYININYIIPTYSSCVMN</sequence>
<dbReference type="OrthoDB" id="5954824at2759"/>
<proteinExistence type="predicted"/>
<reference evidence="2 3" key="1">
    <citation type="submission" date="2010-05" db="EMBL/GenBank/DDBJ databases">
        <title>The Genome Sequence of Thecamonas trahens ATCC 50062.</title>
        <authorList>
            <consortium name="The Broad Institute Genome Sequencing Platform"/>
            <person name="Russ C."/>
            <person name="Cuomo C."/>
            <person name="Shea T."/>
            <person name="Young S.K."/>
            <person name="Zeng Q."/>
            <person name="Koehrsen M."/>
            <person name="Haas B."/>
            <person name="Borodovsky M."/>
            <person name="Guigo R."/>
            <person name="Alvarado L."/>
            <person name="Berlin A."/>
            <person name="Bochicchio J."/>
            <person name="Borenstein D."/>
            <person name="Chapman S."/>
            <person name="Chen Z."/>
            <person name="Freedman E."/>
            <person name="Gellesch M."/>
            <person name="Goldberg J."/>
            <person name="Griggs A."/>
            <person name="Gujja S."/>
            <person name="Heilman E."/>
            <person name="Heiman D."/>
            <person name="Hepburn T."/>
            <person name="Howarth C."/>
            <person name="Jen D."/>
            <person name="Larson L."/>
            <person name="Mehta T."/>
            <person name="Park D."/>
            <person name="Pearson M."/>
            <person name="Roberts A."/>
            <person name="Saif S."/>
            <person name="Shenoy N."/>
            <person name="Sisk P."/>
            <person name="Stolte C."/>
            <person name="Sykes S."/>
            <person name="Thomson T."/>
            <person name="Walk T."/>
            <person name="White J."/>
            <person name="Yandava C."/>
            <person name="Burger G."/>
            <person name="Gray M.W."/>
            <person name="Holland P.W.H."/>
            <person name="King N."/>
            <person name="Lang F.B.F."/>
            <person name="Roger A.J."/>
            <person name="Ruiz-Trillo I."/>
            <person name="Lander E."/>
            <person name="Nusbaum C."/>
        </authorList>
    </citation>
    <scope>NUCLEOTIDE SEQUENCE [LARGE SCALE GENOMIC DNA]</scope>
    <source>
        <strain evidence="2 3">ATCC 50062</strain>
    </source>
</reference>
<dbReference type="PANTHER" id="PTHR21207:SF2">
    <property type="entry name" value="PARKIN COREGULATED GENE PROTEIN"/>
    <property type="match status" value="1"/>
</dbReference>
<dbReference type="GO" id="GO:0030544">
    <property type="term" value="F:Hsp70 protein binding"/>
    <property type="evidence" value="ECO:0007669"/>
    <property type="project" value="TreeGrafter"/>
</dbReference>
<organism evidence="2 3">
    <name type="scientific">Thecamonas trahens ATCC 50062</name>
    <dbReference type="NCBI Taxonomy" id="461836"/>
    <lineage>
        <taxon>Eukaryota</taxon>
        <taxon>Apusozoa</taxon>
        <taxon>Apusomonadida</taxon>
        <taxon>Apusomonadidae</taxon>
        <taxon>Thecamonas</taxon>
    </lineage>
</organism>
<evidence type="ECO:0000256" key="1">
    <source>
        <dbReference type="SAM" id="MobiDB-lite"/>
    </source>
</evidence>
<dbReference type="STRING" id="461836.A0A0L0D9D8"/>
<evidence type="ECO:0000313" key="3">
    <source>
        <dbReference type="Proteomes" id="UP000054408"/>
    </source>
</evidence>
<dbReference type="SUPFAM" id="SSF48371">
    <property type="entry name" value="ARM repeat"/>
    <property type="match status" value="1"/>
</dbReference>
<feature type="compositionally biased region" description="Low complexity" evidence="1">
    <location>
        <begin position="1"/>
        <end position="40"/>
    </location>
</feature>
<evidence type="ECO:0000313" key="2">
    <source>
        <dbReference type="EMBL" id="KNC48666.1"/>
    </source>
</evidence>
<name>A0A0L0D9D8_THETB</name>
<dbReference type="EMBL" id="GL349434">
    <property type="protein sequence ID" value="KNC48666.1"/>
    <property type="molecule type" value="Genomic_DNA"/>
</dbReference>
<dbReference type="InterPro" id="IPR019399">
    <property type="entry name" value="Parkin_co-regulated_protein"/>
</dbReference>
<dbReference type="PANTHER" id="PTHR21207">
    <property type="entry name" value="PARKIN COREGULATED GENE PROTEIN PARK2 COREGULATED"/>
    <property type="match status" value="1"/>
</dbReference>
<dbReference type="OMA" id="INGPIHE"/>
<feature type="region of interest" description="Disordered" evidence="1">
    <location>
        <begin position="1"/>
        <end position="72"/>
    </location>
</feature>
<dbReference type="AlphaFoldDB" id="A0A0L0D9D8"/>
<dbReference type="RefSeq" id="XP_013762722.1">
    <property type="nucleotide sequence ID" value="XM_013907268.1"/>
</dbReference>